<keyword evidence="10" id="KW-1185">Reference proteome</keyword>
<sequence length="278" mass="32081">MTLISKMLFTLLVTRFKRMCKLELAHHDDEAKDGRQNTFIDVLSGRERTRSEHFDDEEDDLITLNSVTKEQSGISNLSGFYARGLNGTEKYEQLSETPLESSLHDSSLGNSAIDSLTPPLRVRNWMKQMLRLWDDELHCRSDEEKRTADGKMATALHHQTRKDLKPLLKKLKSNRLDPVVLEKLDKMVNFCEKKQYRSAHDMYMLLAIGNSAWPMGVTMVGIHERAGRSKIFTSEVAHILNDETTRKYIQMFKRLMSFAQRKFPTDPSQMVKISTVNV</sequence>
<keyword evidence="4" id="KW-0507">mRNA processing</keyword>
<dbReference type="InterPro" id="IPR004098">
    <property type="entry name" value="Prp18"/>
</dbReference>
<keyword evidence="5" id="KW-0747">Spliceosome</keyword>
<keyword evidence="7" id="KW-0539">Nucleus</keyword>
<evidence type="ECO:0000256" key="1">
    <source>
        <dbReference type="ARBA" id="ARBA00004123"/>
    </source>
</evidence>
<comment type="subcellular location">
    <subcellularLocation>
        <location evidence="1">Nucleus</location>
    </subcellularLocation>
</comment>
<name>A0ABQ7J6P4_9APIC</name>
<evidence type="ECO:0000256" key="4">
    <source>
        <dbReference type="ARBA" id="ARBA00022664"/>
    </source>
</evidence>
<dbReference type="EMBL" id="JADAQX010000659">
    <property type="protein sequence ID" value="KAF8819636.1"/>
    <property type="molecule type" value="Genomic_DNA"/>
</dbReference>
<keyword evidence="6" id="KW-0508">mRNA splicing</keyword>
<comment type="similarity">
    <text evidence="2">Belongs to the PRP18 family.</text>
</comment>
<evidence type="ECO:0000256" key="5">
    <source>
        <dbReference type="ARBA" id="ARBA00022728"/>
    </source>
</evidence>
<comment type="caution">
    <text evidence="9">The sequence shown here is derived from an EMBL/GenBank/DDBJ whole genome shotgun (WGS) entry which is preliminary data.</text>
</comment>
<dbReference type="Gene3D" id="1.20.940.10">
    <property type="entry name" value="Functional domain of the splicing factor Prp18"/>
    <property type="match status" value="1"/>
</dbReference>
<evidence type="ECO:0000256" key="2">
    <source>
        <dbReference type="ARBA" id="ARBA00008137"/>
    </source>
</evidence>
<dbReference type="PANTHER" id="PTHR13007">
    <property type="entry name" value="PRE-MRNA SPLICING FACTOR-RELATED"/>
    <property type="match status" value="1"/>
</dbReference>
<proteinExistence type="inferred from homology"/>
<dbReference type="InterPro" id="IPR039979">
    <property type="entry name" value="PRPF18"/>
</dbReference>
<gene>
    <name evidence="9" type="ORF">IE077_000732</name>
</gene>
<evidence type="ECO:0000313" key="10">
    <source>
        <dbReference type="Proteomes" id="UP000823046"/>
    </source>
</evidence>
<protein>
    <recommendedName>
        <fullName evidence="3">Pre-mRNA-splicing factor 18</fullName>
    </recommendedName>
</protein>
<accession>A0ABQ7J6P4</accession>
<dbReference type="Proteomes" id="UP000823046">
    <property type="component" value="Unassembled WGS sequence"/>
</dbReference>
<organism evidence="9 10">
    <name type="scientific">Cardiosporidium cionae</name>
    <dbReference type="NCBI Taxonomy" id="476202"/>
    <lineage>
        <taxon>Eukaryota</taxon>
        <taxon>Sar</taxon>
        <taxon>Alveolata</taxon>
        <taxon>Apicomplexa</taxon>
        <taxon>Aconoidasida</taxon>
        <taxon>Nephromycida</taxon>
        <taxon>Cardiosporidium</taxon>
    </lineage>
</organism>
<dbReference type="SUPFAM" id="SSF47938">
    <property type="entry name" value="Functional domain of the splicing factor Prp18"/>
    <property type="match status" value="1"/>
</dbReference>
<evidence type="ECO:0000313" key="9">
    <source>
        <dbReference type="EMBL" id="KAF8819636.1"/>
    </source>
</evidence>
<evidence type="ECO:0000256" key="7">
    <source>
        <dbReference type="ARBA" id="ARBA00023242"/>
    </source>
</evidence>
<dbReference type="PANTHER" id="PTHR13007:SF19">
    <property type="entry name" value="PRE-MRNA-SPLICING FACTOR 18"/>
    <property type="match status" value="1"/>
</dbReference>
<feature type="domain" description="Prp18" evidence="8">
    <location>
        <begin position="124"/>
        <end position="265"/>
    </location>
</feature>
<evidence type="ECO:0000256" key="6">
    <source>
        <dbReference type="ARBA" id="ARBA00023187"/>
    </source>
</evidence>
<evidence type="ECO:0000259" key="8">
    <source>
        <dbReference type="Pfam" id="PF02840"/>
    </source>
</evidence>
<reference evidence="9 10" key="1">
    <citation type="journal article" date="2020" name="bioRxiv">
        <title>Metabolic contributions of an alphaproteobacterial endosymbiont in the apicomplexan Cardiosporidium cionae.</title>
        <authorList>
            <person name="Hunter E.S."/>
            <person name="Paight C.J."/>
            <person name="Lane C.E."/>
        </authorList>
    </citation>
    <scope>NUCLEOTIDE SEQUENCE [LARGE SCALE GENOMIC DNA]</scope>
    <source>
        <strain evidence="9">ESH_2018</strain>
    </source>
</reference>
<evidence type="ECO:0000256" key="3">
    <source>
        <dbReference type="ARBA" id="ARBA00018242"/>
    </source>
</evidence>
<dbReference type="Pfam" id="PF02840">
    <property type="entry name" value="Prp18"/>
    <property type="match status" value="1"/>
</dbReference>